<name>A0A0M0LAG7_9BACL</name>
<keyword evidence="3" id="KW-0378">Hydrolase</keyword>
<dbReference type="GO" id="GO:0006508">
    <property type="term" value="P:proteolysis"/>
    <property type="evidence" value="ECO:0007669"/>
    <property type="project" value="UniProtKB-KW"/>
</dbReference>
<dbReference type="Pfam" id="PF02517">
    <property type="entry name" value="Rce1-like"/>
    <property type="match status" value="1"/>
</dbReference>
<dbReference type="STRING" id="263475.AMD00_21080"/>
<feature type="transmembrane region" description="Helical" evidence="1">
    <location>
        <begin position="129"/>
        <end position="151"/>
    </location>
</feature>
<dbReference type="InterPro" id="IPR052710">
    <property type="entry name" value="CAAX_protease"/>
</dbReference>
<evidence type="ECO:0000256" key="1">
    <source>
        <dbReference type="SAM" id="Phobius"/>
    </source>
</evidence>
<dbReference type="GO" id="GO:0004175">
    <property type="term" value="F:endopeptidase activity"/>
    <property type="evidence" value="ECO:0007669"/>
    <property type="project" value="UniProtKB-ARBA"/>
</dbReference>
<dbReference type="InterPro" id="IPR003675">
    <property type="entry name" value="Rce1/LyrA-like_dom"/>
</dbReference>
<sequence length="236" mass="26525">MKSKKTAFFVLIVYIIMQLSSILFLKPLLKLIQKMNPDLSLKTAILMTQGWWIFISMGTALIVSLILVKRDKGFWQVFKGEKASILMSIGWGIIGFFLVFFGQTVGALIEQGLGIKTGSENTANLIEIADVAPVAIIGIVVFGPILEEFIFRRVIFGSIFRKANFFIAAAVSAIVFAVIHFDFSHIILYAISGFIFAFLYYKTQRIITSIIAHMMLNGFVTLVQLYQDDLMRFLGQ</sequence>
<dbReference type="Proteomes" id="UP000036867">
    <property type="component" value="Unassembled WGS sequence"/>
</dbReference>
<dbReference type="EMBL" id="LILB01000008">
    <property type="protein sequence ID" value="KOO48090.1"/>
    <property type="molecule type" value="Genomic_DNA"/>
</dbReference>
<dbReference type="PANTHER" id="PTHR36435:SF6">
    <property type="entry name" value="ABORTIVE INFECTION PROTEIN"/>
    <property type="match status" value="1"/>
</dbReference>
<feature type="transmembrane region" description="Helical" evidence="1">
    <location>
        <begin position="49"/>
        <end position="68"/>
    </location>
</feature>
<protein>
    <submittedName>
        <fullName evidence="3">CAAX protease</fullName>
    </submittedName>
</protein>
<organism evidence="3 4">
    <name type="scientific">Viridibacillus arvi</name>
    <dbReference type="NCBI Taxonomy" id="263475"/>
    <lineage>
        <taxon>Bacteria</taxon>
        <taxon>Bacillati</taxon>
        <taxon>Bacillota</taxon>
        <taxon>Bacilli</taxon>
        <taxon>Bacillales</taxon>
        <taxon>Caryophanaceae</taxon>
        <taxon>Viridibacillus</taxon>
    </lineage>
</organism>
<keyword evidence="1" id="KW-1133">Transmembrane helix</keyword>
<comment type="caution">
    <text evidence="3">The sequence shown here is derived from an EMBL/GenBank/DDBJ whole genome shotgun (WGS) entry which is preliminary data.</text>
</comment>
<feature type="transmembrane region" description="Helical" evidence="1">
    <location>
        <begin position="89"/>
        <end position="109"/>
    </location>
</feature>
<keyword evidence="3" id="KW-0645">Protease</keyword>
<evidence type="ECO:0000313" key="3">
    <source>
        <dbReference type="EMBL" id="KOO48090.1"/>
    </source>
</evidence>
<reference evidence="4" key="1">
    <citation type="submission" date="2015-08" db="EMBL/GenBank/DDBJ databases">
        <title>Fjat-10028 dsm 16317.</title>
        <authorList>
            <person name="Liu B."/>
            <person name="Wang J."/>
            <person name="Zhu Y."/>
            <person name="Liu G."/>
            <person name="Chen Q."/>
            <person name="Chen Z."/>
            <person name="Lan J."/>
            <person name="Che J."/>
            <person name="Ge C."/>
            <person name="Shi H."/>
            <person name="Pan Z."/>
            <person name="Liu X."/>
        </authorList>
    </citation>
    <scope>NUCLEOTIDE SEQUENCE [LARGE SCALE GENOMIC DNA]</scope>
    <source>
        <strain evidence="4">DSM 16317</strain>
    </source>
</reference>
<dbReference type="GO" id="GO:0080120">
    <property type="term" value="P:CAAX-box protein maturation"/>
    <property type="evidence" value="ECO:0007669"/>
    <property type="project" value="UniProtKB-ARBA"/>
</dbReference>
<feature type="transmembrane region" description="Helical" evidence="1">
    <location>
        <begin position="206"/>
        <end position="226"/>
    </location>
</feature>
<proteinExistence type="predicted"/>
<evidence type="ECO:0000313" key="4">
    <source>
        <dbReference type="Proteomes" id="UP000036867"/>
    </source>
</evidence>
<keyword evidence="1" id="KW-0812">Transmembrane</keyword>
<gene>
    <name evidence="3" type="ORF">AMD00_21080</name>
</gene>
<dbReference type="AlphaFoldDB" id="A0A0M0LAG7"/>
<feature type="transmembrane region" description="Helical" evidence="1">
    <location>
        <begin position="7"/>
        <end position="29"/>
    </location>
</feature>
<accession>A0A0M0LAG7</accession>
<dbReference type="RefSeq" id="WP_053418961.1">
    <property type="nucleotide sequence ID" value="NZ_LILB01000008.1"/>
</dbReference>
<feature type="transmembrane region" description="Helical" evidence="1">
    <location>
        <begin position="163"/>
        <end position="180"/>
    </location>
</feature>
<feature type="domain" description="CAAX prenyl protease 2/Lysostaphin resistance protein A-like" evidence="2">
    <location>
        <begin position="134"/>
        <end position="218"/>
    </location>
</feature>
<dbReference type="GeneID" id="301138594"/>
<keyword evidence="1" id="KW-0472">Membrane</keyword>
<keyword evidence="4" id="KW-1185">Reference proteome</keyword>
<feature type="transmembrane region" description="Helical" evidence="1">
    <location>
        <begin position="186"/>
        <end position="201"/>
    </location>
</feature>
<evidence type="ECO:0000259" key="2">
    <source>
        <dbReference type="Pfam" id="PF02517"/>
    </source>
</evidence>
<dbReference type="PATRIC" id="fig|263475.3.peg.3072"/>
<dbReference type="PANTHER" id="PTHR36435">
    <property type="entry name" value="SLR1288 PROTEIN"/>
    <property type="match status" value="1"/>
</dbReference>